<name>A0ACD0P8C5_9BASI</name>
<dbReference type="EMBL" id="KZ819687">
    <property type="protein sequence ID" value="PWN54373.1"/>
    <property type="molecule type" value="Genomic_DNA"/>
</dbReference>
<dbReference type="Proteomes" id="UP000245626">
    <property type="component" value="Unassembled WGS sequence"/>
</dbReference>
<evidence type="ECO:0000313" key="1">
    <source>
        <dbReference type="EMBL" id="PWN54373.1"/>
    </source>
</evidence>
<accession>A0ACD0P8C5</accession>
<gene>
    <name evidence="1" type="ORF">IE53DRAFT_383069</name>
</gene>
<proteinExistence type="predicted"/>
<reference evidence="1 2" key="1">
    <citation type="journal article" date="2018" name="Mol. Biol. Evol.">
        <title>Broad Genomic Sampling Reveals a Smut Pathogenic Ancestry of the Fungal Clade Ustilaginomycotina.</title>
        <authorList>
            <person name="Kijpornyongpan T."/>
            <person name="Mondo S.J."/>
            <person name="Barry K."/>
            <person name="Sandor L."/>
            <person name="Lee J."/>
            <person name="Lipzen A."/>
            <person name="Pangilinan J."/>
            <person name="LaButti K."/>
            <person name="Hainaut M."/>
            <person name="Henrissat B."/>
            <person name="Grigoriev I.V."/>
            <person name="Spatafora J.W."/>
            <person name="Aime M.C."/>
        </authorList>
    </citation>
    <scope>NUCLEOTIDE SEQUENCE [LARGE SCALE GENOMIC DNA]</scope>
    <source>
        <strain evidence="1 2">SA 807</strain>
    </source>
</reference>
<keyword evidence="2" id="KW-1185">Reference proteome</keyword>
<protein>
    <submittedName>
        <fullName evidence="1">Uncharacterized protein</fullName>
    </submittedName>
</protein>
<sequence length="801" mass="88889">MKHLSIRPTSIRRSIVSSNASPVAFAVETSRSLFQMQPTFRSNGRDRNLSIRSRAAGLLSSGANYLANRDWQSTANFLTDSRNRERYQSSPAAVERPVLLPGWVQRKPARDRHPQTWATADKEEDLFDGEVEIDVALEGFVARHFDSPTRGQRLFNQMAKQLAGLPRLPEISDPDCLQSLGGSDAELSDEPMDLTTEAERRRRERLGEKVVEKLAAHTDDELVSKLAESMGALPSDTRSARVAQRMGEDANLSGFGPDHLAKMQQSPSQPPPPPPRRQTSTSSTSSSSYLGGDDTNHRLGGSRFWADRSFEEIRSLHSIFSERLKAYWVYRSSGREVRIEVRPRLKGQDHSSSHRGSTPLLAVTRLTTDATGQFSHKLTIPWHMLSAYCKHHPPLTDLHPREICELEVRAVLEGTTTAREDGGGILENSSTNETTDWMILPVHEDGSRKVRVISDIDDTVKDTGVVLGAKRILRNVFVLPYSECEVPGVAKWYQSMVEAGVGIHYITNAPLELHSLVSDFLKTVGLPLGHLTLKHYPSGGRSILTSWMEPAGERKRGRVLQVLDEFPKSDFILVGDSGELDLELYSSLASERPHQVRAIFIRDVSSPSCVQIESERTFPSSSMAVERRGGDGDGEKEGWLFQEDALPSQSNMSSSTLAKPARAATSAEAARGKGKDWHPPPPPGQAAPTSSFPPPSPYASNTRIKSPSCTTSLALPSNEWTTTTEFEPPRPVIRSGTTDPRLGISEVELKRKQTFLARMERAKSILPRSTQLFLFRKGEDVEEIALRVVRELQSGTRPFDR</sequence>
<organism evidence="1 2">
    <name type="scientific">Violaceomyces palustris</name>
    <dbReference type="NCBI Taxonomy" id="1673888"/>
    <lineage>
        <taxon>Eukaryota</taxon>
        <taxon>Fungi</taxon>
        <taxon>Dikarya</taxon>
        <taxon>Basidiomycota</taxon>
        <taxon>Ustilaginomycotina</taxon>
        <taxon>Ustilaginomycetes</taxon>
        <taxon>Violaceomycetales</taxon>
        <taxon>Violaceomycetaceae</taxon>
        <taxon>Violaceomyces</taxon>
    </lineage>
</organism>
<evidence type="ECO:0000313" key="2">
    <source>
        <dbReference type="Proteomes" id="UP000245626"/>
    </source>
</evidence>